<evidence type="ECO:0000313" key="1">
    <source>
        <dbReference type="EMBL" id="GAI04526.1"/>
    </source>
</evidence>
<sequence length="88" mass="10633">MSPFNRWYILWIGQALIEGGWEIRVMTDVAVHLQLLWRKDPPWKHKKVVIDRGIAMWEDARFCMGKRFIVYQEEAGDTRNHTFIWTGW</sequence>
<comment type="caution">
    <text evidence="1">The sequence shown here is derived from an EMBL/GenBank/DDBJ whole genome shotgun (WGS) entry which is preliminary data.</text>
</comment>
<organism evidence="1">
    <name type="scientific">marine sediment metagenome</name>
    <dbReference type="NCBI Taxonomy" id="412755"/>
    <lineage>
        <taxon>unclassified sequences</taxon>
        <taxon>metagenomes</taxon>
        <taxon>ecological metagenomes</taxon>
    </lineage>
</organism>
<protein>
    <submittedName>
        <fullName evidence="1">Uncharacterized protein</fullName>
    </submittedName>
</protein>
<dbReference type="AlphaFoldDB" id="X1LFB3"/>
<proteinExistence type="predicted"/>
<feature type="non-terminal residue" evidence="1">
    <location>
        <position position="88"/>
    </location>
</feature>
<name>X1LFB3_9ZZZZ</name>
<dbReference type="EMBL" id="BARV01011157">
    <property type="protein sequence ID" value="GAI04526.1"/>
    <property type="molecule type" value="Genomic_DNA"/>
</dbReference>
<reference evidence="1" key="1">
    <citation type="journal article" date="2014" name="Front. Microbiol.">
        <title>High frequency of phylogenetically diverse reductive dehalogenase-homologous genes in deep subseafloor sedimentary metagenomes.</title>
        <authorList>
            <person name="Kawai M."/>
            <person name="Futagami T."/>
            <person name="Toyoda A."/>
            <person name="Takaki Y."/>
            <person name="Nishi S."/>
            <person name="Hori S."/>
            <person name="Arai W."/>
            <person name="Tsubouchi T."/>
            <person name="Morono Y."/>
            <person name="Uchiyama I."/>
            <person name="Ito T."/>
            <person name="Fujiyama A."/>
            <person name="Inagaki F."/>
            <person name="Takami H."/>
        </authorList>
    </citation>
    <scope>NUCLEOTIDE SEQUENCE</scope>
    <source>
        <strain evidence="1">Expedition CK06-06</strain>
    </source>
</reference>
<accession>X1LFB3</accession>
<gene>
    <name evidence="1" type="ORF">S06H3_21288</name>
</gene>